<dbReference type="InterPro" id="IPR010905">
    <property type="entry name" value="Glyco_hydro_88"/>
</dbReference>
<dbReference type="SUPFAM" id="SSF48208">
    <property type="entry name" value="Six-hairpin glycosidases"/>
    <property type="match status" value="1"/>
</dbReference>
<keyword evidence="2" id="KW-0732">Signal</keyword>
<evidence type="ECO:0000313" key="3">
    <source>
        <dbReference type="EMBL" id="MDU0114390.1"/>
    </source>
</evidence>
<evidence type="ECO:0000313" key="4">
    <source>
        <dbReference type="Proteomes" id="UP001257914"/>
    </source>
</evidence>
<dbReference type="PANTHER" id="PTHR33886">
    <property type="entry name" value="UNSATURATED RHAMNOGALACTURONAN HYDROLASE (EUROFUNG)"/>
    <property type="match status" value="1"/>
</dbReference>
<dbReference type="Proteomes" id="UP001257914">
    <property type="component" value="Unassembled WGS sequence"/>
</dbReference>
<dbReference type="InterPro" id="IPR032342">
    <property type="entry name" value="DUF4861"/>
</dbReference>
<sequence length="833" mass="94118">MKFKLSLLSLVSLSSLSLMTGCSPDKSDLMDKTTQDNWIATAEIHNPSNFDRPDQTLFFSYYDLGLPASFEQSLLFKNDKNQFSSQAIDSDFDGDMDGVVVTASMTSGETLTLDAFVASDPRYAATKRTQAEISLKVGGQWQPHSKYPDTQFEEYVGGEFSNVDSVEPESKYTDHSNWLRYEGPGIESDKVGYRVYLDWRNGFDIFGKLTDKPVLQNVGFDGYESYHHEQPWGMDILKVGSSLGSGGFGLWHKEQVERITKADSRKVTINANGDLFSAFTINYKGWQSAVGKQNLDAHISMSAGSHLANITLDFEQPVETIAAGIVKHPNTELITGDMDITGKAYSYIASWGAQSLDGNMLGMAVFFKKETLKQVTSDKNNYLAILTPKGNQQIYNKNTQQLDYYFAALWQPESGIDNKEAFTKYLEQQAERLTVKPRVRLKTKKSLAAKQQKLTSKVALDWAIKLADSELNRKTYTYEYSGWDINRRRLPKFEYDIVGLYPHTLNRITEATGDKKYQDALTKITGSFIDEQGNIKRFKKSNYNIDSVAPGRAVLKLYQLTKDEKYKKAADLLRQQLAEHPKTKEGAFWHKKKYTSQVWLDGVYMGMPFLAEYSNKFENGHSLEEVVKEFTLTYKYLKDQQTGYYYHAWDEQKQQGWADKNTGLSPEFWARGMGWLAMALVDVLDLIPESETELRLPLIKMSQELAASLKVSQDSETGTWWQVLDKPNQLGNYRESSASAMFTYFLATAIDAGIISDDYKDTTLKAFNGLVNEFVLVHDNGEISLTNLCYVAGLGFGRDGSYQYYMSEPVVNNDPKGTAPFMLAALAVHDLLK</sequence>
<dbReference type="GO" id="GO:0016787">
    <property type="term" value="F:hydrolase activity"/>
    <property type="evidence" value="ECO:0007669"/>
    <property type="project" value="UniProtKB-KW"/>
</dbReference>
<dbReference type="InterPro" id="IPR012341">
    <property type="entry name" value="6hp_glycosidase-like_sf"/>
</dbReference>
<dbReference type="InterPro" id="IPR052043">
    <property type="entry name" value="PolySaccharide_Degr_Enz"/>
</dbReference>
<gene>
    <name evidence="3" type="ORF">RT723_15615</name>
</gene>
<feature type="chain" id="PRO_5046039926" evidence="2">
    <location>
        <begin position="21"/>
        <end position="833"/>
    </location>
</feature>
<dbReference type="RefSeq" id="WP_315948011.1">
    <property type="nucleotide sequence ID" value="NZ_JAWCUA010000010.1"/>
</dbReference>
<evidence type="ECO:0000256" key="1">
    <source>
        <dbReference type="ARBA" id="ARBA00022801"/>
    </source>
</evidence>
<dbReference type="Pfam" id="PF16153">
    <property type="entry name" value="DUF4861"/>
    <property type="match status" value="1"/>
</dbReference>
<organism evidence="3 4">
    <name type="scientific">Psychrosphaera aquimarina</name>
    <dbReference type="NCBI Taxonomy" id="2044854"/>
    <lineage>
        <taxon>Bacteria</taxon>
        <taxon>Pseudomonadati</taxon>
        <taxon>Pseudomonadota</taxon>
        <taxon>Gammaproteobacteria</taxon>
        <taxon>Alteromonadales</taxon>
        <taxon>Pseudoalteromonadaceae</taxon>
        <taxon>Psychrosphaera</taxon>
    </lineage>
</organism>
<reference evidence="3 4" key="1">
    <citation type="submission" date="2023-10" db="EMBL/GenBank/DDBJ databases">
        <title>Psychrosphaera aquimaarina strain SW33 isolated from seawater.</title>
        <authorList>
            <person name="Bayburt H."/>
            <person name="Kim J.M."/>
            <person name="Choi B.J."/>
            <person name="Jeon C.O."/>
        </authorList>
    </citation>
    <scope>NUCLEOTIDE SEQUENCE [LARGE SCALE GENOMIC DNA]</scope>
    <source>
        <strain evidence="3 4">KCTC 52743</strain>
    </source>
</reference>
<protein>
    <submittedName>
        <fullName evidence="3">Glycoside hydrolase family 88 protein</fullName>
    </submittedName>
</protein>
<dbReference type="InterPro" id="IPR008928">
    <property type="entry name" value="6-hairpin_glycosidase_sf"/>
</dbReference>
<name>A0ABU3R3Z2_9GAMM</name>
<proteinExistence type="predicted"/>
<dbReference type="PROSITE" id="PS51257">
    <property type="entry name" value="PROKAR_LIPOPROTEIN"/>
    <property type="match status" value="1"/>
</dbReference>
<accession>A0ABU3R3Z2</accession>
<evidence type="ECO:0000256" key="2">
    <source>
        <dbReference type="SAM" id="SignalP"/>
    </source>
</evidence>
<dbReference type="EMBL" id="JAWCUA010000010">
    <property type="protein sequence ID" value="MDU0114390.1"/>
    <property type="molecule type" value="Genomic_DNA"/>
</dbReference>
<keyword evidence="4" id="KW-1185">Reference proteome</keyword>
<comment type="caution">
    <text evidence="3">The sequence shown here is derived from an EMBL/GenBank/DDBJ whole genome shotgun (WGS) entry which is preliminary data.</text>
</comment>
<keyword evidence="1 3" id="KW-0378">Hydrolase</keyword>
<dbReference type="PANTHER" id="PTHR33886:SF8">
    <property type="entry name" value="UNSATURATED RHAMNOGALACTURONAN HYDROLASE (EUROFUNG)"/>
    <property type="match status" value="1"/>
</dbReference>
<feature type="signal peptide" evidence="2">
    <location>
        <begin position="1"/>
        <end position="20"/>
    </location>
</feature>
<dbReference type="Pfam" id="PF07470">
    <property type="entry name" value="Glyco_hydro_88"/>
    <property type="match status" value="1"/>
</dbReference>
<dbReference type="Gene3D" id="1.50.10.10">
    <property type="match status" value="1"/>
</dbReference>